<dbReference type="InterPro" id="IPR001223">
    <property type="entry name" value="Glyco_hydro18_cat"/>
</dbReference>
<evidence type="ECO:0000256" key="1">
    <source>
        <dbReference type="ARBA" id="ARBA00000822"/>
    </source>
</evidence>
<keyword evidence="6" id="KW-0378">Hydrolase</keyword>
<dbReference type="SUPFAM" id="SSF54556">
    <property type="entry name" value="Chitinase insertion domain"/>
    <property type="match status" value="1"/>
</dbReference>
<evidence type="ECO:0000256" key="4">
    <source>
        <dbReference type="ARBA" id="ARBA00023326"/>
    </source>
</evidence>
<dbReference type="InterPro" id="IPR011583">
    <property type="entry name" value="Chitinase_II/V-like_cat"/>
</dbReference>
<dbReference type="OrthoDB" id="9775889at2"/>
<dbReference type="GO" id="GO:0008843">
    <property type="term" value="F:endochitinase activity"/>
    <property type="evidence" value="ECO:0007669"/>
    <property type="project" value="UniProtKB-EC"/>
</dbReference>
<keyword evidence="4" id="KW-0119">Carbohydrate metabolism</keyword>
<feature type="domain" description="GH18" evidence="5">
    <location>
        <begin position="1"/>
        <end position="181"/>
    </location>
</feature>
<evidence type="ECO:0000313" key="6">
    <source>
        <dbReference type="EMBL" id="RWX56191.1"/>
    </source>
</evidence>
<evidence type="ECO:0000259" key="5">
    <source>
        <dbReference type="PROSITE" id="PS51910"/>
    </source>
</evidence>
<dbReference type="GO" id="GO:0008061">
    <property type="term" value="F:chitin binding"/>
    <property type="evidence" value="ECO:0007669"/>
    <property type="project" value="InterPro"/>
</dbReference>
<proteinExistence type="predicted"/>
<dbReference type="Gene3D" id="3.20.20.80">
    <property type="entry name" value="Glycosidases"/>
    <property type="match status" value="1"/>
</dbReference>
<dbReference type="PANTHER" id="PTHR11177">
    <property type="entry name" value="CHITINASE"/>
    <property type="match status" value="1"/>
</dbReference>
<dbReference type="PANTHER" id="PTHR11177:SF317">
    <property type="entry name" value="CHITINASE 12-RELATED"/>
    <property type="match status" value="1"/>
</dbReference>
<dbReference type="Pfam" id="PF00704">
    <property type="entry name" value="Glyco_hydro_18"/>
    <property type="match status" value="1"/>
</dbReference>
<dbReference type="Proteomes" id="UP000287563">
    <property type="component" value="Unassembled WGS sequence"/>
</dbReference>
<dbReference type="SUPFAM" id="SSF51445">
    <property type="entry name" value="(Trans)glycosidases"/>
    <property type="match status" value="1"/>
</dbReference>
<keyword evidence="3" id="KW-0146">Chitin degradation</keyword>
<gene>
    <name evidence="6" type="ORF">EDI28_07860</name>
</gene>
<comment type="catalytic activity">
    <reaction evidence="1">
        <text>Random endo-hydrolysis of N-acetyl-beta-D-glucosaminide (1-&gt;4)-beta-linkages in chitin and chitodextrins.</text>
        <dbReference type="EC" id="3.2.1.14"/>
    </reaction>
</comment>
<dbReference type="InterPro" id="IPR029070">
    <property type="entry name" value="Chitinase_insertion_sf"/>
</dbReference>
<dbReference type="PROSITE" id="PS51910">
    <property type="entry name" value="GH18_2"/>
    <property type="match status" value="1"/>
</dbReference>
<dbReference type="EC" id="3.2.1.14" evidence="2"/>
<dbReference type="AlphaFoldDB" id="A0A3S3T0D4"/>
<reference evidence="6 7" key="1">
    <citation type="submission" date="2018-11" db="EMBL/GenBank/DDBJ databases">
        <title>Photobacterium sp. BEI247 sp. nov., a marine bacterium isolated from Yongle Blue Hole in the South China Sea.</title>
        <authorList>
            <person name="Wang X."/>
        </authorList>
    </citation>
    <scope>NUCLEOTIDE SEQUENCE [LARGE SCALE GENOMIC DNA]</scope>
    <source>
        <strain evidence="7">BEI247</strain>
    </source>
</reference>
<name>A0A3S3T0D4_9GAMM</name>
<keyword evidence="7" id="KW-1185">Reference proteome</keyword>
<dbReference type="SMART" id="SM00636">
    <property type="entry name" value="Glyco_18"/>
    <property type="match status" value="1"/>
</dbReference>
<dbReference type="InterPro" id="IPR017853">
    <property type="entry name" value="GH"/>
</dbReference>
<keyword evidence="4" id="KW-0624">Polysaccharide degradation</keyword>
<protein>
    <recommendedName>
        <fullName evidence="2">chitinase</fullName>
        <ecNumber evidence="2">3.2.1.14</ecNumber>
    </recommendedName>
</protein>
<dbReference type="Gene3D" id="3.10.50.10">
    <property type="match status" value="1"/>
</dbReference>
<evidence type="ECO:0000256" key="3">
    <source>
        <dbReference type="ARBA" id="ARBA00023024"/>
    </source>
</evidence>
<dbReference type="GO" id="GO:0000272">
    <property type="term" value="P:polysaccharide catabolic process"/>
    <property type="evidence" value="ECO:0007669"/>
    <property type="project" value="UniProtKB-KW"/>
</dbReference>
<evidence type="ECO:0000313" key="7">
    <source>
        <dbReference type="Proteomes" id="UP000287563"/>
    </source>
</evidence>
<dbReference type="InterPro" id="IPR050314">
    <property type="entry name" value="Glycosyl_Hydrlase_18"/>
</dbReference>
<dbReference type="GO" id="GO:0006032">
    <property type="term" value="P:chitin catabolic process"/>
    <property type="evidence" value="ECO:0007669"/>
    <property type="project" value="UniProtKB-KW"/>
</dbReference>
<organism evidence="6 7">
    <name type="scientific">Photobacterium chitinilyticum</name>
    <dbReference type="NCBI Taxonomy" id="2485123"/>
    <lineage>
        <taxon>Bacteria</taxon>
        <taxon>Pseudomonadati</taxon>
        <taxon>Pseudomonadota</taxon>
        <taxon>Gammaproteobacteria</taxon>
        <taxon>Vibrionales</taxon>
        <taxon>Vibrionaceae</taxon>
        <taxon>Photobacterium</taxon>
    </lineage>
</organism>
<sequence length="181" mass="20481">MDNMFAMTYDFLGGWGAQTGHLTNLHATKRSWWGQGADVFIEQMIDLGVPAEKLVLGAAYYGRGWEGTKDFDGKLPTGSLVSDKGASFGTDIEEPGYFMYWDLKRNYTSEQGYQYGYDEASEAPFLWHPKKQIYITFEDKRSVKAKTEWAKEKGLAGVFTWELSGDVDGEMTEVIHQTINN</sequence>
<dbReference type="EMBL" id="RJLM01000002">
    <property type="protein sequence ID" value="RWX56191.1"/>
    <property type="molecule type" value="Genomic_DNA"/>
</dbReference>
<accession>A0A3S3T0D4</accession>
<evidence type="ECO:0000256" key="2">
    <source>
        <dbReference type="ARBA" id="ARBA00012729"/>
    </source>
</evidence>
<comment type="caution">
    <text evidence="6">The sequence shown here is derived from an EMBL/GenBank/DDBJ whole genome shotgun (WGS) entry which is preliminary data.</text>
</comment>